<dbReference type="SUPFAM" id="SSF56563">
    <property type="entry name" value="Major capsid protein gp5"/>
    <property type="match status" value="1"/>
</dbReference>
<reference evidence="3 4" key="1">
    <citation type="submission" date="2017-02" db="EMBL/GenBank/DDBJ databases">
        <title>The new phylogeny of genus Mycobacterium.</title>
        <authorList>
            <person name="Tortoli E."/>
            <person name="Trovato A."/>
            <person name="Cirillo D.M."/>
        </authorList>
    </citation>
    <scope>NUCLEOTIDE SEQUENCE [LARGE SCALE GENOMIC DNA]</scope>
    <source>
        <strain evidence="3 4">FI-09383</strain>
    </source>
</reference>
<dbReference type="Proteomes" id="UP000192772">
    <property type="component" value="Unassembled WGS sequence"/>
</dbReference>
<organism evidence="3 4">
    <name type="scientific">Mycolicibacterium elephantis</name>
    <dbReference type="NCBI Taxonomy" id="81858"/>
    <lineage>
        <taxon>Bacteria</taxon>
        <taxon>Bacillati</taxon>
        <taxon>Actinomycetota</taxon>
        <taxon>Actinomycetes</taxon>
        <taxon>Mycobacteriales</taxon>
        <taxon>Mycobacteriaceae</taxon>
        <taxon>Mycolicibacterium</taxon>
    </lineage>
</organism>
<dbReference type="Gene3D" id="3.30.2320.10">
    <property type="entry name" value="hypothetical protein PF0899 domain"/>
    <property type="match status" value="1"/>
</dbReference>
<dbReference type="STRING" id="81858.BST23_11940"/>
<evidence type="ECO:0000313" key="3">
    <source>
        <dbReference type="EMBL" id="ORA66031.1"/>
    </source>
</evidence>
<dbReference type="Gene3D" id="3.30.2400.10">
    <property type="entry name" value="Major capsid protein gp5"/>
    <property type="match status" value="1"/>
</dbReference>
<evidence type="ECO:0000256" key="1">
    <source>
        <dbReference type="ARBA" id="ARBA00004328"/>
    </source>
</evidence>
<dbReference type="InterPro" id="IPR054612">
    <property type="entry name" value="Phage_capsid-like_C"/>
</dbReference>
<comment type="caution">
    <text evidence="3">The sequence shown here is derived from an EMBL/GenBank/DDBJ whole genome shotgun (WGS) entry which is preliminary data.</text>
</comment>
<evidence type="ECO:0000259" key="2">
    <source>
        <dbReference type="Pfam" id="PF05065"/>
    </source>
</evidence>
<dbReference type="OrthoDB" id="3726891at2"/>
<sequence>MTITTTTSAKAWSPDVHSFSPADAVPDALILQCSTVAGQIEGDSPVVRVAFVNDDEASFTAEGAEIDESTPELAEVLVHTAKITQLVRLSNEQFSQDGTDVQLSHSVARAITRRGDLAFVAESAPTPPAVAPVAGIANVSGIVDGGEVDGNLDALVDLLAELQENLANPSHILVGPKAWAALRKLKVGGDGVNQSLLGAGTTDAAPLLLSVPVIVNTAVPANTGLVVDQNAIVSAVGNVKVATSEHEFFSSDSVALRATWRVGHAVVRPDRIGKFTVGEDDES</sequence>
<proteinExistence type="predicted"/>
<feature type="domain" description="Phage capsid-like C-terminal" evidence="2">
    <location>
        <begin position="45"/>
        <end position="274"/>
    </location>
</feature>
<dbReference type="NCBIfam" id="TIGR01554">
    <property type="entry name" value="major_cap_HK97"/>
    <property type="match status" value="1"/>
</dbReference>
<dbReference type="InterPro" id="IPR024455">
    <property type="entry name" value="Phage_capsid"/>
</dbReference>
<gene>
    <name evidence="3" type="ORF">BST23_11940</name>
</gene>
<dbReference type="RefSeq" id="WP_083043000.1">
    <property type="nucleotide sequence ID" value="NZ_MVHP01000011.1"/>
</dbReference>
<protein>
    <submittedName>
        <fullName evidence="3">Major capsid protein</fullName>
    </submittedName>
</protein>
<evidence type="ECO:0000313" key="4">
    <source>
        <dbReference type="Proteomes" id="UP000192772"/>
    </source>
</evidence>
<comment type="subcellular location">
    <subcellularLocation>
        <location evidence="1">Virion</location>
    </subcellularLocation>
</comment>
<accession>A0A1X0D0T6</accession>
<dbReference type="Pfam" id="PF05065">
    <property type="entry name" value="Phage_capsid"/>
    <property type="match status" value="1"/>
</dbReference>
<dbReference type="AlphaFoldDB" id="A0A1X0D0T6"/>
<name>A0A1X0D0T6_9MYCO</name>
<dbReference type="EMBL" id="MVHP01000011">
    <property type="protein sequence ID" value="ORA66031.1"/>
    <property type="molecule type" value="Genomic_DNA"/>
</dbReference>